<evidence type="ECO:0000313" key="3">
    <source>
        <dbReference type="Proteomes" id="UP000694865"/>
    </source>
</evidence>
<protein>
    <submittedName>
        <fullName evidence="4">Uncharacterized protein LOC100368667</fullName>
    </submittedName>
</protein>
<keyword evidence="2" id="KW-0472">Membrane</keyword>
<sequence length="293" mass="33339">MPYNKKGLSRALQSHYHSMLRAVLTLIISFYHIGAADHNCTFYTSEAWCNSSYNGYHIITKTFVDRCSQPPQALVQIRAPQFTVVHDHVFKEGEAEINVDRWTGVTAHVLIRRETLHGLRVQMDYHVYSLSKGVVYDHMFDISKHNCPALNVVEDGLSHRGKIAIGIVIAVLFFAVVTTSLLLYLKTRRSSNLRKNSLVVNMQIDAVEMPSRPNVHYKNTGECHREPKKNDPNEHTTTNSGKRDKTVDVSRTLPVSKPAADERVPYKNTSLRYVMDDRWLTSSIVRTTCLEIG</sequence>
<feature type="region of interest" description="Disordered" evidence="1">
    <location>
        <begin position="211"/>
        <end position="261"/>
    </location>
</feature>
<dbReference type="GeneID" id="100368667"/>
<keyword evidence="3" id="KW-1185">Reference proteome</keyword>
<proteinExistence type="predicted"/>
<keyword evidence="2" id="KW-1133">Transmembrane helix</keyword>
<feature type="compositionally biased region" description="Basic and acidic residues" evidence="1">
    <location>
        <begin position="219"/>
        <end position="234"/>
    </location>
</feature>
<dbReference type="RefSeq" id="XP_002731756.2">
    <property type="nucleotide sequence ID" value="XM_002731710.2"/>
</dbReference>
<dbReference type="Proteomes" id="UP000694865">
    <property type="component" value="Unplaced"/>
</dbReference>
<feature type="transmembrane region" description="Helical" evidence="2">
    <location>
        <begin position="163"/>
        <end position="185"/>
    </location>
</feature>
<name>A0ABM0GKB4_SACKO</name>
<evidence type="ECO:0000256" key="2">
    <source>
        <dbReference type="SAM" id="Phobius"/>
    </source>
</evidence>
<organism evidence="3 4">
    <name type="scientific">Saccoglossus kowalevskii</name>
    <name type="common">Acorn worm</name>
    <dbReference type="NCBI Taxonomy" id="10224"/>
    <lineage>
        <taxon>Eukaryota</taxon>
        <taxon>Metazoa</taxon>
        <taxon>Hemichordata</taxon>
        <taxon>Enteropneusta</taxon>
        <taxon>Harrimaniidae</taxon>
        <taxon>Saccoglossus</taxon>
    </lineage>
</organism>
<keyword evidence="2" id="KW-0812">Transmembrane</keyword>
<gene>
    <name evidence="4" type="primary">LOC100368667</name>
</gene>
<reference evidence="4" key="1">
    <citation type="submission" date="2025-08" db="UniProtKB">
        <authorList>
            <consortium name="RefSeq"/>
        </authorList>
    </citation>
    <scope>IDENTIFICATION</scope>
    <source>
        <tissue evidence="4">Testes</tissue>
    </source>
</reference>
<evidence type="ECO:0000256" key="1">
    <source>
        <dbReference type="SAM" id="MobiDB-lite"/>
    </source>
</evidence>
<evidence type="ECO:0000313" key="4">
    <source>
        <dbReference type="RefSeq" id="XP_002731756.2"/>
    </source>
</evidence>
<accession>A0ABM0GKB4</accession>